<protein>
    <recommendedName>
        <fullName evidence="1">DUF7716 domain-containing protein</fullName>
    </recommendedName>
</protein>
<gene>
    <name evidence="2" type="ORF">JJ685_22565</name>
</gene>
<dbReference type="Proteomes" id="UP000599109">
    <property type="component" value="Unassembled WGS sequence"/>
</dbReference>
<dbReference type="RefSeq" id="WP_201676587.1">
    <property type="nucleotide sequence ID" value="NZ_JAEQNE010000006.1"/>
</dbReference>
<dbReference type="AlphaFoldDB" id="A0A936Z2U7"/>
<accession>A0A936Z2U7</accession>
<comment type="caution">
    <text evidence="2">The sequence shown here is derived from an EMBL/GenBank/DDBJ whole genome shotgun (WGS) entry which is preliminary data.</text>
</comment>
<dbReference type="InterPro" id="IPR056133">
    <property type="entry name" value="DUF7716"/>
</dbReference>
<evidence type="ECO:0000313" key="3">
    <source>
        <dbReference type="Proteomes" id="UP000599109"/>
    </source>
</evidence>
<evidence type="ECO:0000313" key="2">
    <source>
        <dbReference type="EMBL" id="MBL0393939.1"/>
    </source>
</evidence>
<feature type="domain" description="DUF7716" evidence="1">
    <location>
        <begin position="2"/>
        <end position="90"/>
    </location>
</feature>
<organism evidence="2 3">
    <name type="scientific">Ramlibacter monticola</name>
    <dbReference type="NCBI Taxonomy" id="1926872"/>
    <lineage>
        <taxon>Bacteria</taxon>
        <taxon>Pseudomonadati</taxon>
        <taxon>Pseudomonadota</taxon>
        <taxon>Betaproteobacteria</taxon>
        <taxon>Burkholderiales</taxon>
        <taxon>Comamonadaceae</taxon>
        <taxon>Ramlibacter</taxon>
    </lineage>
</organism>
<name>A0A936Z2U7_9BURK</name>
<sequence length="103" mass="11636">MKLFEVIAKLETLDDEWCIVAKRPWSADAEAELVELTEDYRIPSAALSAGYEYFLEVSVALDAVLDGLGARLTSEQRVEAVIFYAENDAYPEWLYALRQEAAE</sequence>
<evidence type="ECO:0000259" key="1">
    <source>
        <dbReference type="Pfam" id="PF24832"/>
    </source>
</evidence>
<keyword evidence="3" id="KW-1185">Reference proteome</keyword>
<dbReference type="EMBL" id="JAEQNE010000006">
    <property type="protein sequence ID" value="MBL0393939.1"/>
    <property type="molecule type" value="Genomic_DNA"/>
</dbReference>
<proteinExistence type="predicted"/>
<dbReference type="Pfam" id="PF24832">
    <property type="entry name" value="DUF7716"/>
    <property type="match status" value="1"/>
</dbReference>
<reference evidence="2 3" key="1">
    <citation type="journal article" date="2017" name="Int. J. Syst. Evol. Microbiol.">
        <title>Ramlibacter monticola sp. nov., isolated from forest soil.</title>
        <authorList>
            <person name="Chaudhary D.K."/>
            <person name="Kim J."/>
        </authorList>
    </citation>
    <scope>NUCLEOTIDE SEQUENCE [LARGE SCALE GENOMIC DNA]</scope>
    <source>
        <strain evidence="2 3">KACC 19175</strain>
    </source>
</reference>